<feature type="signal peptide" evidence="5">
    <location>
        <begin position="1"/>
        <end position="26"/>
    </location>
</feature>
<dbReference type="PANTHER" id="PTHR33546:SF1">
    <property type="entry name" value="LARGE, MULTIFUNCTIONAL SECRETED PROTEIN"/>
    <property type="match status" value="1"/>
</dbReference>
<dbReference type="InterPro" id="IPR004155">
    <property type="entry name" value="PBS_lyase_HEAT"/>
</dbReference>
<dbReference type="eggNOG" id="COG1413">
    <property type="taxonomic scope" value="Bacteria"/>
</dbReference>
<dbReference type="STRING" id="886293.Sinac_0923"/>
<evidence type="ECO:0000256" key="5">
    <source>
        <dbReference type="SAM" id="SignalP"/>
    </source>
</evidence>
<dbReference type="NCBIfam" id="TIGR02604">
    <property type="entry name" value="Piru_Ver_Nterm"/>
    <property type="match status" value="1"/>
</dbReference>
<keyword evidence="8" id="KW-1185">Reference proteome</keyword>
<dbReference type="InterPro" id="IPR036909">
    <property type="entry name" value="Cyt_c-like_dom_sf"/>
</dbReference>
<dbReference type="InterPro" id="IPR013427">
    <property type="entry name" value="Haem-bd_dom_put"/>
</dbReference>
<dbReference type="InterPro" id="IPR009056">
    <property type="entry name" value="Cyt_c-like_dom"/>
</dbReference>
<dbReference type="GO" id="GO:0020037">
    <property type="term" value="F:heme binding"/>
    <property type="evidence" value="ECO:0007669"/>
    <property type="project" value="InterPro"/>
</dbReference>
<evidence type="ECO:0000259" key="6">
    <source>
        <dbReference type="PROSITE" id="PS51007"/>
    </source>
</evidence>
<name>L0D922_SINAD</name>
<keyword evidence="1 4" id="KW-0349">Heme</keyword>
<keyword evidence="3 4" id="KW-0408">Iron</keyword>
<dbReference type="SMART" id="SM00567">
    <property type="entry name" value="EZ_HEAT"/>
    <property type="match status" value="4"/>
</dbReference>
<evidence type="ECO:0000313" key="7">
    <source>
        <dbReference type="EMBL" id="AGA25328.1"/>
    </source>
</evidence>
<dbReference type="Proteomes" id="UP000010798">
    <property type="component" value="Chromosome"/>
</dbReference>
<dbReference type="AlphaFoldDB" id="L0D922"/>
<keyword evidence="2 4" id="KW-0479">Metal-binding</keyword>
<dbReference type="PROSITE" id="PS51007">
    <property type="entry name" value="CYTC"/>
    <property type="match status" value="1"/>
</dbReference>
<dbReference type="SUPFAM" id="SSF50952">
    <property type="entry name" value="Soluble quinoprotein glucose dehydrogenase"/>
    <property type="match status" value="1"/>
</dbReference>
<dbReference type="Pfam" id="PF00034">
    <property type="entry name" value="Cytochrom_C"/>
    <property type="match status" value="1"/>
</dbReference>
<dbReference type="InterPro" id="IPR011042">
    <property type="entry name" value="6-blade_b-propeller_TolB-like"/>
</dbReference>
<dbReference type="RefSeq" id="WP_015244506.1">
    <property type="nucleotide sequence ID" value="NC_019892.1"/>
</dbReference>
<dbReference type="InterPro" id="IPR011989">
    <property type="entry name" value="ARM-like"/>
</dbReference>
<evidence type="ECO:0000313" key="8">
    <source>
        <dbReference type="Proteomes" id="UP000010798"/>
    </source>
</evidence>
<dbReference type="Pfam" id="PF23500">
    <property type="entry name" value="DUF7133"/>
    <property type="match status" value="1"/>
</dbReference>
<feature type="chain" id="PRO_5003940083" evidence="5">
    <location>
        <begin position="27"/>
        <end position="1006"/>
    </location>
</feature>
<evidence type="ECO:0000256" key="2">
    <source>
        <dbReference type="ARBA" id="ARBA00022723"/>
    </source>
</evidence>
<dbReference type="HOGENOM" id="CLU_004500_1_0_0"/>
<dbReference type="InterPro" id="IPR016024">
    <property type="entry name" value="ARM-type_fold"/>
</dbReference>
<dbReference type="Gene3D" id="1.25.10.10">
    <property type="entry name" value="Leucine-rich Repeat Variant"/>
    <property type="match status" value="1"/>
</dbReference>
<dbReference type="PANTHER" id="PTHR33546">
    <property type="entry name" value="LARGE, MULTIFUNCTIONAL SECRETED PROTEIN-RELATED"/>
    <property type="match status" value="1"/>
</dbReference>
<dbReference type="SUPFAM" id="SSF48371">
    <property type="entry name" value="ARM repeat"/>
    <property type="match status" value="1"/>
</dbReference>
<evidence type="ECO:0000256" key="3">
    <source>
        <dbReference type="ARBA" id="ARBA00023004"/>
    </source>
</evidence>
<dbReference type="InterPro" id="IPR011041">
    <property type="entry name" value="Quinoprot_gluc/sorb_DH_b-prop"/>
</dbReference>
<proteinExistence type="predicted"/>
<dbReference type="NCBIfam" id="TIGR02603">
    <property type="entry name" value="CxxCH_TIGR02603"/>
    <property type="match status" value="1"/>
</dbReference>
<gene>
    <name evidence="7" type="ordered locus">Sinac_0923</name>
</gene>
<dbReference type="GO" id="GO:0046872">
    <property type="term" value="F:metal ion binding"/>
    <property type="evidence" value="ECO:0007669"/>
    <property type="project" value="UniProtKB-KW"/>
</dbReference>
<dbReference type="OrthoDB" id="230287at2"/>
<dbReference type="EMBL" id="CP003364">
    <property type="protein sequence ID" value="AGA25328.1"/>
    <property type="molecule type" value="Genomic_DNA"/>
</dbReference>
<dbReference type="InterPro" id="IPR055557">
    <property type="entry name" value="DUF7133"/>
</dbReference>
<evidence type="ECO:0000256" key="1">
    <source>
        <dbReference type="ARBA" id="ARBA00022617"/>
    </source>
</evidence>
<reference evidence="7 8" key="1">
    <citation type="submission" date="2012-02" db="EMBL/GenBank/DDBJ databases">
        <title>Complete sequence of chromosome of Singulisphaera acidiphila DSM 18658.</title>
        <authorList>
            <consortium name="US DOE Joint Genome Institute (JGI-PGF)"/>
            <person name="Lucas S."/>
            <person name="Copeland A."/>
            <person name="Lapidus A."/>
            <person name="Glavina del Rio T."/>
            <person name="Dalin E."/>
            <person name="Tice H."/>
            <person name="Bruce D."/>
            <person name="Goodwin L."/>
            <person name="Pitluck S."/>
            <person name="Peters L."/>
            <person name="Ovchinnikova G."/>
            <person name="Chertkov O."/>
            <person name="Kyrpides N."/>
            <person name="Mavromatis K."/>
            <person name="Ivanova N."/>
            <person name="Brettin T."/>
            <person name="Detter J.C."/>
            <person name="Han C."/>
            <person name="Larimer F."/>
            <person name="Land M."/>
            <person name="Hauser L."/>
            <person name="Markowitz V."/>
            <person name="Cheng J.-F."/>
            <person name="Hugenholtz P."/>
            <person name="Woyke T."/>
            <person name="Wu D."/>
            <person name="Tindall B."/>
            <person name="Pomrenke H."/>
            <person name="Brambilla E."/>
            <person name="Klenk H.-P."/>
            <person name="Eisen J.A."/>
        </authorList>
    </citation>
    <scope>NUCLEOTIDE SEQUENCE [LARGE SCALE GENOMIC DNA]</scope>
    <source>
        <strain evidence="8">ATCC BAA-1392 / DSM 18658 / VKM B-2454 / MOB10</strain>
    </source>
</reference>
<feature type="domain" description="Cytochrome c" evidence="6">
    <location>
        <begin position="856"/>
        <end position="989"/>
    </location>
</feature>
<sequence length="1006" mass="106903">MRLTASLKHALAVAAAVALCLTVGWGQEDDLAKELPRIPAHEPADAPSTFKLHAGFTLKQAAVEPMVHSPVAVCYDADGRLYAVEMRGYPFAEPVPTGGISLLEDADGDGTFEKRHEFLKELSWPTGIVPYDGGVFITSVPDIIYAKDTDGDGKADIRRVVFTGFDDKNVQGLLNGLLWGNDGWIYGAAGTNGGDIVNPSQPGLKPVSVRGRDFRFKPDGSAFEAISGGGQFGHAVDDWGHRFVCSNSNHIRQVVLPARDLERNPALTATTVTTDIAVEGGAGPVFRLSPPEPWRVVRTRQRVADPNFVAKASPSELYAAGFFTSATGVTIYRGSAYAPEYRNNAFVGDVGGNLVHRKIITKNGAILQAKRADEGVEFLASTDNWFRPVNFANTPYGTLMILDMYRETIEHPISIPEPIKKHLDLTSGRDRGRLYELLPDGFKRRAKPTLNKATTVELVQHLADPDAWWRDTAQRLLIEHDDKSAIAPLKDLARSRPNALARAHALWTLSVLGGLDDDLIGTALADAEPGVREQAAKLAGARANSSDAVREALLGLATDPDATVRFQVALALGDVTDPGAAKALALIAAEDASDRWTRTAVLSSIGGRTRALIEALAAKPGFFESNEGRDWLGELAMLIGTENRADDVRAFLDRFAGGQSDPGLARVAVLGLGRGLQRSGGSLRDVLSGPAAGKIAPLFAKAAQVAVGEGAPAARVDAIGLLALGSADDALKVLPDLLDARQPGTVQLAAIQSLAAHPDPRVGPAIVAHWKAMGPAVRREAAEALFTRRERLTALLDGIESKTIAAAELDPARRKGLLVIPDRTIRARAEALLSKEARPDRGAVITQYRKALELTGEPAKGKTVFTKVCATCHRAEGAGAQVGPDLATVTGRSPEDLLIHILDPNREVAPNYLNYVVITVDGRSLSGLIAEETAGAVTLKRAEGALDVVTRKQIEEIASTGLSLMPEGLEQGLDPQALADLISYLRSLQGTSGPGPGPAPAGTSAK</sequence>
<dbReference type="eggNOG" id="COG2010">
    <property type="taxonomic scope" value="Bacteria"/>
</dbReference>
<dbReference type="GO" id="GO:0009055">
    <property type="term" value="F:electron transfer activity"/>
    <property type="evidence" value="ECO:0007669"/>
    <property type="project" value="InterPro"/>
</dbReference>
<dbReference type="Gene3D" id="2.120.10.30">
    <property type="entry name" value="TolB, C-terminal domain"/>
    <property type="match status" value="1"/>
</dbReference>
<organism evidence="7 8">
    <name type="scientific">Singulisphaera acidiphila (strain ATCC BAA-1392 / DSM 18658 / VKM B-2454 / MOB10)</name>
    <dbReference type="NCBI Taxonomy" id="886293"/>
    <lineage>
        <taxon>Bacteria</taxon>
        <taxon>Pseudomonadati</taxon>
        <taxon>Planctomycetota</taxon>
        <taxon>Planctomycetia</taxon>
        <taxon>Isosphaerales</taxon>
        <taxon>Isosphaeraceae</taxon>
        <taxon>Singulisphaera</taxon>
    </lineage>
</organism>
<dbReference type="Pfam" id="PF13646">
    <property type="entry name" value="HEAT_2"/>
    <property type="match status" value="1"/>
</dbReference>
<accession>L0D922</accession>
<evidence type="ECO:0000256" key="4">
    <source>
        <dbReference type="PROSITE-ProRule" id="PRU00433"/>
    </source>
</evidence>
<keyword evidence="5" id="KW-0732">Signal</keyword>
<dbReference type="KEGG" id="saci:Sinac_0923"/>
<dbReference type="InterPro" id="IPR013428">
    <property type="entry name" value="Membrane-bound_put_N"/>
</dbReference>
<protein>
    <submittedName>
        <fullName evidence="7">Putative membrane-bound dehydrogenase</fullName>
    </submittedName>
</protein>
<dbReference type="Gene3D" id="1.10.760.10">
    <property type="entry name" value="Cytochrome c-like domain"/>
    <property type="match status" value="1"/>
</dbReference>
<dbReference type="SUPFAM" id="SSF46626">
    <property type="entry name" value="Cytochrome c"/>
    <property type="match status" value="1"/>
</dbReference>
<dbReference type="eggNOG" id="COG2133">
    <property type="taxonomic scope" value="Bacteria"/>
</dbReference>